<dbReference type="Pfam" id="PF06574">
    <property type="entry name" value="FAD_syn"/>
    <property type="match status" value="1"/>
</dbReference>
<evidence type="ECO:0000256" key="8">
    <source>
        <dbReference type="ARBA" id="ARBA00022741"/>
    </source>
</evidence>
<accession>W9V2Q1</accession>
<dbReference type="SUPFAM" id="SSF52374">
    <property type="entry name" value="Nucleotidylyl transferase"/>
    <property type="match status" value="1"/>
</dbReference>
<evidence type="ECO:0000256" key="14">
    <source>
        <dbReference type="ARBA" id="ARBA00049494"/>
    </source>
</evidence>
<dbReference type="OrthoDB" id="9803667at2"/>
<keyword evidence="8 15" id="KW-0547">Nucleotide-binding</keyword>
<keyword evidence="4 15" id="KW-0285">Flavoprotein</keyword>
<dbReference type="InterPro" id="IPR023465">
    <property type="entry name" value="Riboflavin_kinase_dom_sf"/>
</dbReference>
<evidence type="ECO:0000256" key="15">
    <source>
        <dbReference type="PIRNR" id="PIRNR004491"/>
    </source>
</evidence>
<keyword evidence="18" id="KW-1185">Reference proteome</keyword>
<dbReference type="NCBIfam" id="NF004163">
    <property type="entry name" value="PRK05627.1-6"/>
    <property type="match status" value="1"/>
</dbReference>
<dbReference type="NCBIfam" id="NF004159">
    <property type="entry name" value="PRK05627.1-2"/>
    <property type="match status" value="1"/>
</dbReference>
<keyword evidence="7 15" id="KW-0548">Nucleotidyltransferase</keyword>
<evidence type="ECO:0000256" key="2">
    <source>
        <dbReference type="ARBA" id="ARBA00004726"/>
    </source>
</evidence>
<feature type="domain" description="Riboflavin kinase" evidence="16">
    <location>
        <begin position="183"/>
        <end position="306"/>
    </location>
</feature>
<dbReference type="Gene3D" id="2.40.30.30">
    <property type="entry name" value="Riboflavin kinase-like"/>
    <property type="match status" value="1"/>
</dbReference>
<dbReference type="GO" id="GO:0008531">
    <property type="term" value="F:riboflavin kinase activity"/>
    <property type="evidence" value="ECO:0007669"/>
    <property type="project" value="UniProtKB-UniRule"/>
</dbReference>
<dbReference type="UniPathway" id="UPA00277">
    <property type="reaction ID" value="UER00407"/>
</dbReference>
<dbReference type="NCBIfam" id="NF004162">
    <property type="entry name" value="PRK05627.1-5"/>
    <property type="match status" value="1"/>
</dbReference>
<dbReference type="GO" id="GO:0009231">
    <property type="term" value="P:riboflavin biosynthetic process"/>
    <property type="evidence" value="ECO:0007669"/>
    <property type="project" value="InterPro"/>
</dbReference>
<evidence type="ECO:0000259" key="16">
    <source>
        <dbReference type="SMART" id="SM00904"/>
    </source>
</evidence>
<keyword evidence="10 15" id="KW-0274">FAD</keyword>
<dbReference type="NCBIfam" id="TIGR00083">
    <property type="entry name" value="ribF"/>
    <property type="match status" value="1"/>
</dbReference>
<dbReference type="NCBIfam" id="TIGR00125">
    <property type="entry name" value="cyt_tran_rel"/>
    <property type="match status" value="1"/>
</dbReference>
<dbReference type="CDD" id="cd02064">
    <property type="entry name" value="FAD_synthetase_N"/>
    <property type="match status" value="1"/>
</dbReference>
<evidence type="ECO:0000256" key="10">
    <source>
        <dbReference type="ARBA" id="ARBA00022827"/>
    </source>
</evidence>
<dbReference type="EC" id="2.7.7.2" evidence="15"/>
<gene>
    <name evidence="17" type="primary">ribF</name>
    <name evidence="17" type="ORF">D791_02725</name>
</gene>
<keyword evidence="11 15" id="KW-0067">ATP-binding</keyword>
<dbReference type="SMART" id="SM00904">
    <property type="entry name" value="Flavokinase"/>
    <property type="match status" value="1"/>
</dbReference>
<evidence type="ECO:0000256" key="1">
    <source>
        <dbReference type="ARBA" id="ARBA00002121"/>
    </source>
</evidence>
<dbReference type="PIRSF" id="PIRSF004491">
    <property type="entry name" value="FAD_Synth"/>
    <property type="match status" value="1"/>
</dbReference>
<sequence>MELIRGLHNLRDKHRGCVATIGNFDGVHLGHQKVLDQVKEQAQLHNLPSVVIIFEPQPREFFAGNDAPPRLTRFDEKVRLLEKQGVDRVLCLTFNSRLRAMSAQAFVDELLLNGLKVKHFVVGDDFRFGCDRSGDYTMLEAAGHAHGFSVEHTHTFEIEDQRVSSTRIRESLMRGDFELSERLLGRPYTVTGRVVHGQKLGRQLGVPTANVRMHRFRCPLQGVYTVLARVQGRDYPAICNVGMRPTVNGRLPVLEAHLFDIDQQLYGQLMQVRFLHFLRPEKRFDGLDALKTQINFDLDLAREWFALQAGAKPISGSEQI</sequence>
<comment type="catalytic activity">
    <reaction evidence="14 15">
        <text>FMN + ATP + H(+) = FAD + diphosphate</text>
        <dbReference type="Rhea" id="RHEA:17237"/>
        <dbReference type="ChEBI" id="CHEBI:15378"/>
        <dbReference type="ChEBI" id="CHEBI:30616"/>
        <dbReference type="ChEBI" id="CHEBI:33019"/>
        <dbReference type="ChEBI" id="CHEBI:57692"/>
        <dbReference type="ChEBI" id="CHEBI:58210"/>
        <dbReference type="EC" id="2.7.7.2"/>
    </reaction>
</comment>
<dbReference type="UniPathway" id="UPA00276">
    <property type="reaction ID" value="UER00406"/>
</dbReference>
<dbReference type="EC" id="2.7.1.26" evidence="15"/>
<dbReference type="NCBIfam" id="NF004160">
    <property type="entry name" value="PRK05627.1-3"/>
    <property type="match status" value="1"/>
</dbReference>
<evidence type="ECO:0000256" key="4">
    <source>
        <dbReference type="ARBA" id="ARBA00022630"/>
    </source>
</evidence>
<comment type="pathway">
    <text evidence="3 15">Cofactor biosynthesis; FMN biosynthesis; FMN from riboflavin (ATP route): step 1/1.</text>
</comment>
<evidence type="ECO:0000256" key="3">
    <source>
        <dbReference type="ARBA" id="ARBA00005201"/>
    </source>
</evidence>
<dbReference type="InterPro" id="IPR014729">
    <property type="entry name" value="Rossmann-like_a/b/a_fold"/>
</dbReference>
<evidence type="ECO:0000256" key="7">
    <source>
        <dbReference type="ARBA" id="ARBA00022695"/>
    </source>
</evidence>
<evidence type="ECO:0000256" key="11">
    <source>
        <dbReference type="ARBA" id="ARBA00022840"/>
    </source>
</evidence>
<dbReference type="STRING" id="1229521.D791_02725"/>
<dbReference type="SUPFAM" id="SSF82114">
    <property type="entry name" value="Riboflavin kinase-like"/>
    <property type="match status" value="1"/>
</dbReference>
<evidence type="ECO:0000256" key="5">
    <source>
        <dbReference type="ARBA" id="ARBA00022643"/>
    </source>
</evidence>
<comment type="catalytic activity">
    <reaction evidence="13 15">
        <text>riboflavin + ATP = FMN + ADP + H(+)</text>
        <dbReference type="Rhea" id="RHEA:14357"/>
        <dbReference type="ChEBI" id="CHEBI:15378"/>
        <dbReference type="ChEBI" id="CHEBI:30616"/>
        <dbReference type="ChEBI" id="CHEBI:57986"/>
        <dbReference type="ChEBI" id="CHEBI:58210"/>
        <dbReference type="ChEBI" id="CHEBI:456216"/>
        <dbReference type="EC" id="2.7.1.26"/>
    </reaction>
</comment>
<organism evidence="17 18">
    <name type="scientific">Nitrincola nitratireducens</name>
    <dbReference type="NCBI Taxonomy" id="1229521"/>
    <lineage>
        <taxon>Bacteria</taxon>
        <taxon>Pseudomonadati</taxon>
        <taxon>Pseudomonadota</taxon>
        <taxon>Gammaproteobacteria</taxon>
        <taxon>Oceanospirillales</taxon>
        <taxon>Oceanospirillaceae</taxon>
        <taxon>Nitrincola</taxon>
    </lineage>
</organism>
<keyword evidence="6 15" id="KW-0808">Transferase</keyword>
<dbReference type="InterPro" id="IPR002606">
    <property type="entry name" value="Riboflavin_kinase_bac"/>
</dbReference>
<dbReference type="GO" id="GO:0003919">
    <property type="term" value="F:FMN adenylyltransferase activity"/>
    <property type="evidence" value="ECO:0007669"/>
    <property type="project" value="UniProtKB-UniRule"/>
</dbReference>
<dbReference type="PANTHER" id="PTHR22749">
    <property type="entry name" value="RIBOFLAVIN KINASE/FMN ADENYLYLTRANSFERASE"/>
    <property type="match status" value="1"/>
</dbReference>
<dbReference type="AlphaFoldDB" id="W9V2Q1"/>
<dbReference type="InterPro" id="IPR023468">
    <property type="entry name" value="Riboflavin_kinase"/>
</dbReference>
<comment type="similarity">
    <text evidence="15">Belongs to the ribF family.</text>
</comment>
<dbReference type="Proteomes" id="UP000019464">
    <property type="component" value="Unassembled WGS sequence"/>
</dbReference>
<dbReference type="GO" id="GO:0006747">
    <property type="term" value="P:FAD biosynthetic process"/>
    <property type="evidence" value="ECO:0007669"/>
    <property type="project" value="UniProtKB-UniRule"/>
</dbReference>
<keyword evidence="12" id="KW-0511">Multifunctional enzyme</keyword>
<dbReference type="PANTHER" id="PTHR22749:SF6">
    <property type="entry name" value="RIBOFLAVIN KINASE"/>
    <property type="match status" value="1"/>
</dbReference>
<dbReference type="EMBL" id="AONB01000014">
    <property type="protein sequence ID" value="EXJ10397.1"/>
    <property type="molecule type" value="Genomic_DNA"/>
</dbReference>
<dbReference type="GO" id="GO:0005524">
    <property type="term" value="F:ATP binding"/>
    <property type="evidence" value="ECO:0007669"/>
    <property type="project" value="UniProtKB-UniRule"/>
</dbReference>
<keyword evidence="9 15" id="KW-0418">Kinase</keyword>
<dbReference type="Gene3D" id="3.40.50.620">
    <property type="entry name" value="HUPs"/>
    <property type="match status" value="1"/>
</dbReference>
<dbReference type="RefSeq" id="WP_036512118.1">
    <property type="nucleotide sequence ID" value="NZ_AONB01000014.1"/>
</dbReference>
<proteinExistence type="inferred from homology"/>
<evidence type="ECO:0000313" key="17">
    <source>
        <dbReference type="EMBL" id="EXJ10397.1"/>
    </source>
</evidence>
<dbReference type="InterPro" id="IPR004821">
    <property type="entry name" value="Cyt_trans-like"/>
</dbReference>
<evidence type="ECO:0000256" key="9">
    <source>
        <dbReference type="ARBA" id="ARBA00022777"/>
    </source>
</evidence>
<evidence type="ECO:0000313" key="18">
    <source>
        <dbReference type="Proteomes" id="UP000019464"/>
    </source>
</evidence>
<protein>
    <recommendedName>
        <fullName evidence="15">Riboflavin biosynthesis protein</fullName>
    </recommendedName>
    <domain>
        <recommendedName>
            <fullName evidence="15">Riboflavin kinase</fullName>
            <ecNumber evidence="15">2.7.1.26</ecNumber>
        </recommendedName>
        <alternativeName>
            <fullName evidence="15">Flavokinase</fullName>
        </alternativeName>
    </domain>
    <domain>
        <recommendedName>
            <fullName evidence="15">FMN adenylyltransferase</fullName>
            <ecNumber evidence="15">2.7.7.2</ecNumber>
        </recommendedName>
        <alternativeName>
            <fullName evidence="15">FAD pyrophosphorylase</fullName>
        </alternativeName>
        <alternativeName>
            <fullName evidence="15">FAD synthase</fullName>
        </alternativeName>
    </domain>
</protein>
<dbReference type="PATRIC" id="fig|1229521.3.peg.2753"/>
<reference evidence="18" key="1">
    <citation type="submission" date="2012-11" db="EMBL/GenBank/DDBJ databases">
        <authorList>
            <person name="Singh A."/>
            <person name="Pinnaka A.K."/>
            <person name="Vaidya B."/>
        </authorList>
    </citation>
    <scope>NUCLEOTIDE SEQUENCE [LARGE SCALE GENOMIC DNA]</scope>
    <source>
        <strain evidence="18">AK23</strain>
    </source>
</reference>
<dbReference type="InterPro" id="IPR015865">
    <property type="entry name" value="Riboflavin_kinase_bac/euk"/>
</dbReference>
<dbReference type="GO" id="GO:0009398">
    <property type="term" value="P:FMN biosynthetic process"/>
    <property type="evidence" value="ECO:0007669"/>
    <property type="project" value="UniProtKB-UniRule"/>
</dbReference>
<evidence type="ECO:0000256" key="13">
    <source>
        <dbReference type="ARBA" id="ARBA00047880"/>
    </source>
</evidence>
<dbReference type="Pfam" id="PF01687">
    <property type="entry name" value="Flavokinase"/>
    <property type="match status" value="1"/>
</dbReference>
<dbReference type="InterPro" id="IPR015864">
    <property type="entry name" value="FAD_synthase"/>
</dbReference>
<comment type="function">
    <text evidence="1">Catalyzes the phosphorylation of riboflavin to FMN followed by the adenylation of FMN to FAD.</text>
</comment>
<name>W9V2Q1_9GAMM</name>
<evidence type="ECO:0000256" key="6">
    <source>
        <dbReference type="ARBA" id="ARBA00022679"/>
    </source>
</evidence>
<comment type="caution">
    <text evidence="17">The sequence shown here is derived from an EMBL/GenBank/DDBJ whole genome shotgun (WGS) entry which is preliminary data.</text>
</comment>
<comment type="pathway">
    <text evidence="2 15">Cofactor biosynthesis; FAD biosynthesis; FAD from FMN: step 1/1.</text>
</comment>
<dbReference type="FunFam" id="3.40.50.620:FF:000021">
    <property type="entry name" value="Riboflavin biosynthesis protein"/>
    <property type="match status" value="1"/>
</dbReference>
<evidence type="ECO:0000256" key="12">
    <source>
        <dbReference type="ARBA" id="ARBA00023268"/>
    </source>
</evidence>
<keyword evidence="5 15" id="KW-0288">FMN</keyword>
<reference evidence="17 18" key="2">
    <citation type="journal article" date="2015" name="Syst. Appl. Microbiol.">
        <title>Nitrincola nitratireducens sp. nov. isolated from a haloalkaline crater lake.</title>
        <authorList>
            <person name="Singh A."/>
            <person name="Vaidya B."/>
            <person name="Tanuku N.R."/>
            <person name="Pinnaka A.K."/>
        </authorList>
    </citation>
    <scope>NUCLEOTIDE SEQUENCE [LARGE SCALE GENOMIC DNA]</scope>
    <source>
        <strain evidence="17 18">AK23</strain>
    </source>
</reference>